<dbReference type="PANTHER" id="PTHR23028:SF53">
    <property type="entry name" value="ACYL_TRANSF_3 DOMAIN-CONTAINING PROTEIN"/>
    <property type="match status" value="1"/>
</dbReference>
<keyword evidence="4" id="KW-0808">Transferase</keyword>
<gene>
    <name evidence="4" type="ORF">JDN41_07640</name>
</gene>
<feature type="transmembrane region" description="Helical" evidence="1">
    <location>
        <begin position="143"/>
        <end position="159"/>
    </location>
</feature>
<evidence type="ECO:0000256" key="1">
    <source>
        <dbReference type="SAM" id="Phobius"/>
    </source>
</evidence>
<dbReference type="Pfam" id="PF19040">
    <property type="entry name" value="SGNH"/>
    <property type="match status" value="1"/>
</dbReference>
<keyword evidence="4" id="KW-0012">Acyltransferase</keyword>
<dbReference type="GO" id="GO:0016747">
    <property type="term" value="F:acyltransferase activity, transferring groups other than amino-acyl groups"/>
    <property type="evidence" value="ECO:0007669"/>
    <property type="project" value="InterPro"/>
</dbReference>
<protein>
    <submittedName>
        <fullName evidence="4">Acyltransferase</fullName>
    </submittedName>
</protein>
<dbReference type="Proteomes" id="UP000623250">
    <property type="component" value="Unassembled WGS sequence"/>
</dbReference>
<proteinExistence type="predicted"/>
<feature type="domain" description="SGNH" evidence="3">
    <location>
        <begin position="411"/>
        <end position="656"/>
    </location>
</feature>
<evidence type="ECO:0000313" key="5">
    <source>
        <dbReference type="Proteomes" id="UP000623250"/>
    </source>
</evidence>
<feature type="transmembrane region" description="Helical" evidence="1">
    <location>
        <begin position="220"/>
        <end position="239"/>
    </location>
</feature>
<feature type="domain" description="Acyltransferase 3" evidence="2">
    <location>
        <begin position="7"/>
        <end position="328"/>
    </location>
</feature>
<evidence type="ECO:0000259" key="3">
    <source>
        <dbReference type="Pfam" id="PF19040"/>
    </source>
</evidence>
<dbReference type="AlphaFoldDB" id="A0A8I1GHW6"/>
<sequence length="699" mass="76723">MINYRPEVDGLRAVAIASVVLFHTGSPVFAGGYVGVDIFFVISGYLITSIMLKAQTEGGFSYLDFYARRARRILPALFAMLALVSAACLLLLATNDLRSYGNVLAHTVLFTANIRLMGSPSYFHPDSQQNPLLHMWSLAVEEQFYILWPTLLLGVLALMSARRAKALFVALAVCSLIVSEIYMVLRPEFAFYQLPSRGWELLAGALLAVGIAPPIRSNRIAEAVSFTGLALMIAPVIFYDKTTSFPGFAALPPVLGCAFVIWAETGRRTRSGTLLRLKPVVFLGLISYSLYLWHWPVFALTKYVMIREPTHAESALFVALAVLAGWASWRFVERPFRHRPASAATSVARAQPRPRGFALPFTLPAYGAGAFAAVLVATGAYFQLSGGAKWRFPPDMIEKLDAAFLAPAMSCARSSEIAPGLEKCETGRLDGGAKDDVVLWGDSHARHYQTLIAAVYGDTTTLYRPRCTPVVGVYLTFERRNADVVQCFEQKAAVLADLVLKRPQVVILAGRWGFAETATATRTLYERPDTRRSRDVFAEALRETVSKLTDAGIKVVLMAQVPEIRVPTSHCLGVYKHVFGWTDCYFVARDDYVVQFGWTNDLLRSIADNNPNVAVFWPAESLCEGDVCRPVREGKHLYSDNNHLTAEGALSLVSAYRAALPAAFLPLPEPVPVERAWSASPMDAGSLAASTFQPEGGSR</sequence>
<name>A0A8I1GHW6_9HYPH</name>
<dbReference type="InterPro" id="IPR050879">
    <property type="entry name" value="Acyltransferase_3"/>
</dbReference>
<keyword evidence="1" id="KW-0812">Transmembrane</keyword>
<feature type="transmembrane region" description="Helical" evidence="1">
    <location>
        <begin position="30"/>
        <end position="52"/>
    </location>
</feature>
<dbReference type="Pfam" id="PF01757">
    <property type="entry name" value="Acyl_transf_3"/>
    <property type="match status" value="1"/>
</dbReference>
<organism evidence="4 5">
    <name type="scientific">Rhodomicrobium udaipurense</name>
    <dbReference type="NCBI Taxonomy" id="1202716"/>
    <lineage>
        <taxon>Bacteria</taxon>
        <taxon>Pseudomonadati</taxon>
        <taxon>Pseudomonadota</taxon>
        <taxon>Alphaproteobacteria</taxon>
        <taxon>Hyphomicrobiales</taxon>
        <taxon>Hyphomicrobiaceae</taxon>
        <taxon>Rhodomicrobium</taxon>
    </lineage>
</organism>
<dbReference type="InterPro" id="IPR043968">
    <property type="entry name" value="SGNH"/>
</dbReference>
<feature type="transmembrane region" description="Helical" evidence="1">
    <location>
        <begin position="197"/>
        <end position="213"/>
    </location>
</feature>
<dbReference type="GO" id="GO:0009103">
    <property type="term" value="P:lipopolysaccharide biosynthetic process"/>
    <property type="evidence" value="ECO:0007669"/>
    <property type="project" value="TreeGrafter"/>
</dbReference>
<feature type="transmembrane region" description="Helical" evidence="1">
    <location>
        <begin position="275"/>
        <end position="294"/>
    </location>
</feature>
<feature type="transmembrane region" description="Helical" evidence="1">
    <location>
        <begin position="245"/>
        <end position="263"/>
    </location>
</feature>
<keyword evidence="1" id="KW-0472">Membrane</keyword>
<keyword evidence="5" id="KW-1185">Reference proteome</keyword>
<comment type="caution">
    <text evidence="4">The sequence shown here is derived from an EMBL/GenBank/DDBJ whole genome shotgun (WGS) entry which is preliminary data.</text>
</comment>
<dbReference type="GO" id="GO:0016020">
    <property type="term" value="C:membrane"/>
    <property type="evidence" value="ECO:0007669"/>
    <property type="project" value="TreeGrafter"/>
</dbReference>
<evidence type="ECO:0000259" key="2">
    <source>
        <dbReference type="Pfam" id="PF01757"/>
    </source>
</evidence>
<dbReference type="PANTHER" id="PTHR23028">
    <property type="entry name" value="ACETYLTRANSFERASE"/>
    <property type="match status" value="1"/>
</dbReference>
<accession>A0A8I1GHW6</accession>
<reference evidence="4 5" key="1">
    <citation type="submission" date="2020-12" db="EMBL/GenBank/DDBJ databases">
        <title>Revised draft genomes of Rhodomicrobium vannielii ATCC 17100 and Rhodomicrobium udaipurense JA643.</title>
        <authorList>
            <person name="Conners E.M."/>
            <person name="Davenport E.J."/>
            <person name="Bose A."/>
        </authorList>
    </citation>
    <scope>NUCLEOTIDE SEQUENCE [LARGE SCALE GENOMIC DNA]</scope>
    <source>
        <strain evidence="4 5">JA643</strain>
    </source>
</reference>
<feature type="transmembrane region" description="Helical" evidence="1">
    <location>
        <begin position="357"/>
        <end position="382"/>
    </location>
</feature>
<evidence type="ECO:0000313" key="4">
    <source>
        <dbReference type="EMBL" id="MBJ7543427.1"/>
    </source>
</evidence>
<feature type="transmembrane region" description="Helical" evidence="1">
    <location>
        <begin position="73"/>
        <end position="93"/>
    </location>
</feature>
<dbReference type="SUPFAM" id="SSF52266">
    <property type="entry name" value="SGNH hydrolase"/>
    <property type="match status" value="1"/>
</dbReference>
<dbReference type="RefSeq" id="WP_155955303.1">
    <property type="nucleotide sequence ID" value="NZ_JAEMUK010000014.1"/>
</dbReference>
<dbReference type="EMBL" id="JAEMUK010000014">
    <property type="protein sequence ID" value="MBJ7543427.1"/>
    <property type="molecule type" value="Genomic_DNA"/>
</dbReference>
<feature type="transmembrane region" description="Helical" evidence="1">
    <location>
        <begin position="314"/>
        <end position="332"/>
    </location>
</feature>
<dbReference type="InterPro" id="IPR002656">
    <property type="entry name" value="Acyl_transf_3_dom"/>
</dbReference>
<feature type="transmembrane region" description="Helical" evidence="1">
    <location>
        <begin position="166"/>
        <end position="185"/>
    </location>
</feature>
<keyword evidence="1" id="KW-1133">Transmembrane helix</keyword>